<proteinExistence type="predicted"/>
<evidence type="ECO:0000259" key="2">
    <source>
        <dbReference type="Pfam" id="PF00668"/>
    </source>
</evidence>
<gene>
    <name evidence="3" type="ORF">ACFFRH_28135</name>
</gene>
<dbReference type="RefSeq" id="WP_344743961.1">
    <property type="nucleotide sequence ID" value="NZ_BAAAWW010000036.1"/>
</dbReference>
<dbReference type="PANTHER" id="PTHR45527">
    <property type="entry name" value="NONRIBOSOMAL PEPTIDE SYNTHETASE"/>
    <property type="match status" value="1"/>
</dbReference>
<dbReference type="Gene3D" id="3.30.559.30">
    <property type="entry name" value="Nonribosomal peptide synthetase, condensation domain"/>
    <property type="match status" value="1"/>
</dbReference>
<dbReference type="Proteomes" id="UP001589610">
    <property type="component" value="Unassembled WGS sequence"/>
</dbReference>
<sequence>MTAGPARLGATSVEFAGARGGESPLSWGQLAIWRLTRWLDDDDPYFNMPWVLPVYGRRDLDTVLRALRVLVERHETLRTTYEETPGGLVQRVARRGEFTVEVYDAGEDKPLAAAKELSVRLAATAFDYAADLPFRCAVVTVDDRPRTVALTLSHLAVDGGTLEVLARDWRDLLAGGEPATPTWQPTDQAAFEREGAGAARGERTLRHWRAILERAPLSMFDFPRTTPEEPRFVKVGMESAATAAAAEVLAARWSISTASVLTAASAVLLGTLTGHREVVMQLIVANRHDPRIAAMAGSAVQDGIFVLGLPDGTFADAARAGHRQALTAYRNAHYDPYRMMALREEIGRERGRPVDLSAYFNDTRTVGHWPHLPAVEPPGDPAAIAALTERTRTFHVGSWPEVDATALFATGTATNTCELYLMADTAYLPRPTAYALLRGLETLLVASVAGDVPLDEVAGLCGIVPVERPAARPELQLAGVPGTGTVRGAGDPGVPGPREVAGDHA</sequence>
<dbReference type="EMBL" id="JBHMBS010000015">
    <property type="protein sequence ID" value="MFB9679368.1"/>
    <property type="molecule type" value="Genomic_DNA"/>
</dbReference>
<protein>
    <submittedName>
        <fullName evidence="3">Condensation domain-containing protein</fullName>
    </submittedName>
</protein>
<dbReference type="InterPro" id="IPR023213">
    <property type="entry name" value="CAT-like_dom_sf"/>
</dbReference>
<dbReference type="InterPro" id="IPR001242">
    <property type="entry name" value="Condensation_dom"/>
</dbReference>
<dbReference type="SUPFAM" id="SSF52777">
    <property type="entry name" value="CoA-dependent acyltransferases"/>
    <property type="match status" value="2"/>
</dbReference>
<keyword evidence="4" id="KW-1185">Reference proteome</keyword>
<evidence type="ECO:0000256" key="1">
    <source>
        <dbReference type="SAM" id="MobiDB-lite"/>
    </source>
</evidence>
<feature type="compositionally biased region" description="Gly residues" evidence="1">
    <location>
        <begin position="481"/>
        <end position="493"/>
    </location>
</feature>
<name>A0ABV5TP57_9ACTN</name>
<dbReference type="PANTHER" id="PTHR45527:SF1">
    <property type="entry name" value="FATTY ACID SYNTHASE"/>
    <property type="match status" value="1"/>
</dbReference>
<organism evidence="3 4">
    <name type="scientific">Streptosporangium vulgare</name>
    <dbReference type="NCBI Taxonomy" id="46190"/>
    <lineage>
        <taxon>Bacteria</taxon>
        <taxon>Bacillati</taxon>
        <taxon>Actinomycetota</taxon>
        <taxon>Actinomycetes</taxon>
        <taxon>Streptosporangiales</taxon>
        <taxon>Streptosporangiaceae</taxon>
        <taxon>Streptosporangium</taxon>
    </lineage>
</organism>
<dbReference type="Pfam" id="PF00668">
    <property type="entry name" value="Condensation"/>
    <property type="match status" value="1"/>
</dbReference>
<comment type="caution">
    <text evidence="3">The sequence shown here is derived from an EMBL/GenBank/DDBJ whole genome shotgun (WGS) entry which is preliminary data.</text>
</comment>
<feature type="region of interest" description="Disordered" evidence="1">
    <location>
        <begin position="478"/>
        <end position="505"/>
    </location>
</feature>
<accession>A0ABV5TP57</accession>
<dbReference type="Gene3D" id="3.30.559.10">
    <property type="entry name" value="Chloramphenicol acetyltransferase-like domain"/>
    <property type="match status" value="1"/>
</dbReference>
<evidence type="ECO:0000313" key="3">
    <source>
        <dbReference type="EMBL" id="MFB9679368.1"/>
    </source>
</evidence>
<evidence type="ECO:0000313" key="4">
    <source>
        <dbReference type="Proteomes" id="UP001589610"/>
    </source>
</evidence>
<reference evidence="3 4" key="1">
    <citation type="submission" date="2024-09" db="EMBL/GenBank/DDBJ databases">
        <authorList>
            <person name="Sun Q."/>
            <person name="Mori K."/>
        </authorList>
    </citation>
    <scope>NUCLEOTIDE SEQUENCE [LARGE SCALE GENOMIC DNA]</scope>
    <source>
        <strain evidence="3 4">JCM 3028</strain>
    </source>
</reference>
<feature type="domain" description="Condensation" evidence="2">
    <location>
        <begin position="23"/>
        <end position="340"/>
    </location>
</feature>